<dbReference type="Proteomes" id="UP000659047">
    <property type="component" value="Unassembled WGS sequence"/>
</dbReference>
<dbReference type="AlphaFoldDB" id="A0A8K0XY13"/>
<comment type="caution">
    <text evidence="1">The sequence shown here is derived from an EMBL/GenBank/DDBJ whole genome shotgun (WGS) entry which is preliminary data.</text>
</comment>
<dbReference type="Gene3D" id="1.10.520.40">
    <property type="entry name" value="CRISPR-associated protein Cse2"/>
    <property type="match status" value="1"/>
</dbReference>
<evidence type="ECO:0000313" key="2">
    <source>
        <dbReference type="Proteomes" id="UP000659047"/>
    </source>
</evidence>
<organism evidence="1 2">
    <name type="scientific">Tenebrionibacter intestinalis</name>
    <dbReference type="NCBI Taxonomy" id="2799638"/>
    <lineage>
        <taxon>Bacteria</taxon>
        <taxon>Pseudomonadati</taxon>
        <taxon>Pseudomonadota</taxon>
        <taxon>Gammaproteobacteria</taxon>
        <taxon>Enterobacterales</taxon>
        <taxon>Enterobacteriaceae</taxon>
        <taxon>Tenebrionibacter/Tenebrionicola group</taxon>
        <taxon>Tenebrionibacter</taxon>
    </lineage>
</organism>
<keyword evidence="2" id="KW-1185">Reference proteome</keyword>
<dbReference type="EMBL" id="JAEPBH010000028">
    <property type="protein sequence ID" value="MBK4715937.1"/>
    <property type="molecule type" value="Genomic_DNA"/>
</dbReference>
<protein>
    <submittedName>
        <fullName evidence="1">Type I-E CRISPR-associated protein Cse2/CasB</fullName>
    </submittedName>
</protein>
<proteinExistence type="predicted"/>
<sequence>MLNTDTARERVFTSDDTKKILVTWFNALQERDAHIGQRRINGRAWRAELRRAAAPYGVMVYEGYHTLRGLLERVMPLNHVDSLALAVFVCAAAHADKNTSGRSFAAQLGENIKGRACLSALRFDRLQDTREPAEFCRQLVRAVKLRGKEGVNIVSLADGIFLWMREWQAREEHQPECSDPFSRNRIRWASEYMKAGN</sequence>
<dbReference type="Pfam" id="PF09485">
    <property type="entry name" value="CRISPR_Cse2"/>
    <property type="match status" value="1"/>
</dbReference>
<name>A0A8K0XY13_9ENTR</name>
<dbReference type="CDD" id="cd09731">
    <property type="entry name" value="Cse2_I-E"/>
    <property type="match status" value="1"/>
</dbReference>
<dbReference type="RefSeq" id="WP_238714160.1">
    <property type="nucleotide sequence ID" value="NZ_JAEPBH010000028.1"/>
</dbReference>
<dbReference type="InterPro" id="IPR013382">
    <property type="entry name" value="CRISPR-assoc_prot_Cse2"/>
</dbReference>
<dbReference type="NCBIfam" id="TIGR02548">
    <property type="entry name" value="casB_cse2"/>
    <property type="match status" value="1"/>
</dbReference>
<dbReference type="InterPro" id="IPR038287">
    <property type="entry name" value="Cse2_sf"/>
</dbReference>
<evidence type="ECO:0000313" key="1">
    <source>
        <dbReference type="EMBL" id="MBK4715937.1"/>
    </source>
</evidence>
<gene>
    <name evidence="1" type="primary">casB</name>
    <name evidence="1" type="ORF">JJB97_11485</name>
</gene>
<reference evidence="1" key="1">
    <citation type="submission" date="2021-01" db="EMBL/GenBank/DDBJ databases">
        <title>Intestinitalea alba gen. nov., sp. nov., a novel genus of the family Enterobacteriaceae, isolated from the gut of the plastic-eating mealworm Tenebrio molitor L.</title>
        <authorList>
            <person name="Yang Y."/>
        </authorList>
    </citation>
    <scope>NUCLEOTIDE SEQUENCE</scope>
    <source>
        <strain evidence="1">BIT-L3</strain>
    </source>
</reference>
<accession>A0A8K0XY13</accession>